<name>A0A7S2XCF6_9EUKA</name>
<dbReference type="InterPro" id="IPR029052">
    <property type="entry name" value="Metallo-depent_PP-like"/>
</dbReference>
<dbReference type="PANTHER" id="PTHR12905">
    <property type="entry name" value="METALLOPHOSPHOESTERASE"/>
    <property type="match status" value="1"/>
</dbReference>
<organism evidence="1">
    <name type="scientific">Lotharella oceanica</name>
    <dbReference type="NCBI Taxonomy" id="641309"/>
    <lineage>
        <taxon>Eukaryota</taxon>
        <taxon>Sar</taxon>
        <taxon>Rhizaria</taxon>
        <taxon>Cercozoa</taxon>
        <taxon>Chlorarachniophyceae</taxon>
        <taxon>Lotharella</taxon>
    </lineage>
</organism>
<dbReference type="PANTHER" id="PTHR12905:SF0">
    <property type="entry name" value="CALCINEURIN-LIKE PHOSPHOESTERASE DOMAIN-CONTAINING PROTEIN"/>
    <property type="match status" value="1"/>
</dbReference>
<protein>
    <submittedName>
        <fullName evidence="1">Uncharacterized protein</fullName>
    </submittedName>
</protein>
<dbReference type="AlphaFoldDB" id="A0A7S2XCF6"/>
<gene>
    <name evidence="1" type="ORF">LSP00402_LOCUS13927</name>
</gene>
<dbReference type="InterPro" id="IPR051693">
    <property type="entry name" value="UPF0046_metallophosphoest"/>
</dbReference>
<dbReference type="SUPFAM" id="SSF56300">
    <property type="entry name" value="Metallo-dependent phosphatases"/>
    <property type="match status" value="1"/>
</dbReference>
<reference evidence="1" key="1">
    <citation type="submission" date="2021-01" db="EMBL/GenBank/DDBJ databases">
        <authorList>
            <person name="Corre E."/>
            <person name="Pelletier E."/>
            <person name="Niang G."/>
            <person name="Scheremetjew M."/>
            <person name="Finn R."/>
            <person name="Kale V."/>
            <person name="Holt S."/>
            <person name="Cochrane G."/>
            <person name="Meng A."/>
            <person name="Brown T."/>
            <person name="Cohen L."/>
        </authorList>
    </citation>
    <scope>NUCLEOTIDE SEQUENCE</scope>
    <source>
        <strain evidence="1">CCMP622</strain>
    </source>
</reference>
<dbReference type="Gene3D" id="3.60.21.10">
    <property type="match status" value="1"/>
</dbReference>
<sequence length="181" mass="20067">MKSRLRQSCVYLQDTCTEILGYRFYGSPWTPAALGWGFFRERGKPIRCVWQHMLKQHRLKPIDILITHGPAFGIGDSRFGPPIAPCVRGEEGESNASNLDNKSVPSIIGKKLSKGHVGDSELLKAILAMSPRPLYHIFGHVQSAYGAWTVGNSTFVNAATANQNVKLAHEPVIIYLPRRVA</sequence>
<evidence type="ECO:0000313" key="1">
    <source>
        <dbReference type="EMBL" id="CAD9769943.1"/>
    </source>
</evidence>
<accession>A0A7S2XCF6</accession>
<dbReference type="EMBL" id="HBHP01022391">
    <property type="protein sequence ID" value="CAD9769943.1"/>
    <property type="molecule type" value="Transcribed_RNA"/>
</dbReference>
<proteinExistence type="predicted"/>